<protein>
    <recommendedName>
        <fullName evidence="3">Sporulation protein</fullName>
    </recommendedName>
</protein>
<accession>A0A917EW50</accession>
<sequence>MINRVLSILKIGTPRVDLVLDTQEIVPGEKLFGAFHLYGGWRTCKIRRLECDLVITNLNEKTQVVEPIKTVLMSQVMKPKERREISFHYCISSNEIPLRSEYRYHLKTRVVFENNVKTFDHDELTVAN</sequence>
<dbReference type="AlphaFoldDB" id="A0A917EW50"/>
<keyword evidence="2" id="KW-1185">Reference proteome</keyword>
<comment type="caution">
    <text evidence="1">The sequence shown here is derived from an EMBL/GenBank/DDBJ whole genome shotgun (WGS) entry which is preliminary data.</text>
</comment>
<proteinExistence type="predicted"/>
<name>A0A917EW50_HALAA</name>
<dbReference type="EMBL" id="BMEL01000001">
    <property type="protein sequence ID" value="GGF14797.1"/>
    <property type="molecule type" value="Genomic_DNA"/>
</dbReference>
<dbReference type="InterPro" id="IPR009776">
    <property type="entry name" value="Spore_0_M"/>
</dbReference>
<evidence type="ECO:0000313" key="2">
    <source>
        <dbReference type="Proteomes" id="UP000660110"/>
    </source>
</evidence>
<evidence type="ECO:0000313" key="1">
    <source>
        <dbReference type="EMBL" id="GGF14797.1"/>
    </source>
</evidence>
<reference evidence="1" key="1">
    <citation type="journal article" date="2014" name="Int. J. Syst. Evol. Microbiol.">
        <title>Complete genome sequence of Corynebacterium casei LMG S-19264T (=DSM 44701T), isolated from a smear-ripened cheese.</title>
        <authorList>
            <consortium name="US DOE Joint Genome Institute (JGI-PGF)"/>
            <person name="Walter F."/>
            <person name="Albersmeier A."/>
            <person name="Kalinowski J."/>
            <person name="Ruckert C."/>
        </authorList>
    </citation>
    <scope>NUCLEOTIDE SEQUENCE</scope>
    <source>
        <strain evidence="1">CGMCC 1.12153</strain>
    </source>
</reference>
<dbReference type="Pfam" id="PF07070">
    <property type="entry name" value="Spo0M"/>
    <property type="match status" value="1"/>
</dbReference>
<dbReference type="Proteomes" id="UP000660110">
    <property type="component" value="Unassembled WGS sequence"/>
</dbReference>
<evidence type="ECO:0008006" key="3">
    <source>
        <dbReference type="Google" id="ProtNLM"/>
    </source>
</evidence>
<dbReference type="RefSeq" id="WP_188376507.1">
    <property type="nucleotide sequence ID" value="NZ_BMEL01000001.1"/>
</dbReference>
<gene>
    <name evidence="1" type="ORF">GCM10010954_11710</name>
</gene>
<organism evidence="1 2">
    <name type="scientific">Halobacillus andaensis</name>
    <dbReference type="NCBI Taxonomy" id="1176239"/>
    <lineage>
        <taxon>Bacteria</taxon>
        <taxon>Bacillati</taxon>
        <taxon>Bacillota</taxon>
        <taxon>Bacilli</taxon>
        <taxon>Bacillales</taxon>
        <taxon>Bacillaceae</taxon>
        <taxon>Halobacillus</taxon>
    </lineage>
</organism>
<reference evidence="1" key="2">
    <citation type="submission" date="2020-09" db="EMBL/GenBank/DDBJ databases">
        <authorList>
            <person name="Sun Q."/>
            <person name="Zhou Y."/>
        </authorList>
    </citation>
    <scope>NUCLEOTIDE SEQUENCE</scope>
    <source>
        <strain evidence="1">CGMCC 1.12153</strain>
    </source>
</reference>